<sequence>MAALRHKQVSKLMEYATANGIARTSWRRQTFPCKGHNFASKIRVKRRDPIPLQTMESDADPTVGSTDGWLNRSVHQFHIPNASAVTTTSFHKKPI</sequence>
<gene>
    <name evidence="1" type="ORF">CTOB1V02_LOCUS980</name>
</gene>
<name>A0A7R8W1C0_9CRUS</name>
<evidence type="ECO:0000313" key="1">
    <source>
        <dbReference type="EMBL" id="CAD7222985.1"/>
    </source>
</evidence>
<dbReference type="EMBL" id="OB660133">
    <property type="protein sequence ID" value="CAD7222985.1"/>
    <property type="molecule type" value="Genomic_DNA"/>
</dbReference>
<dbReference type="AlphaFoldDB" id="A0A7R8W1C0"/>
<protein>
    <submittedName>
        <fullName evidence="1">Uncharacterized protein</fullName>
    </submittedName>
</protein>
<reference evidence="1" key="1">
    <citation type="submission" date="2020-11" db="EMBL/GenBank/DDBJ databases">
        <authorList>
            <person name="Tran Van P."/>
        </authorList>
    </citation>
    <scope>NUCLEOTIDE SEQUENCE</scope>
</reference>
<accession>A0A7R8W1C0</accession>
<organism evidence="1">
    <name type="scientific">Cyprideis torosa</name>
    <dbReference type="NCBI Taxonomy" id="163714"/>
    <lineage>
        <taxon>Eukaryota</taxon>
        <taxon>Metazoa</taxon>
        <taxon>Ecdysozoa</taxon>
        <taxon>Arthropoda</taxon>
        <taxon>Crustacea</taxon>
        <taxon>Oligostraca</taxon>
        <taxon>Ostracoda</taxon>
        <taxon>Podocopa</taxon>
        <taxon>Podocopida</taxon>
        <taxon>Cytherocopina</taxon>
        <taxon>Cytheroidea</taxon>
        <taxon>Cytherideidae</taxon>
        <taxon>Cyprideis</taxon>
    </lineage>
</organism>
<proteinExistence type="predicted"/>